<accession>A0AA36BBX4</accession>
<feature type="compositionally biased region" description="Acidic residues" evidence="1">
    <location>
        <begin position="67"/>
        <end position="91"/>
    </location>
</feature>
<dbReference type="Proteomes" id="UP001162480">
    <property type="component" value="Chromosome 11"/>
</dbReference>
<organism evidence="2 3">
    <name type="scientific">Octopus vulgaris</name>
    <name type="common">Common octopus</name>
    <dbReference type="NCBI Taxonomy" id="6645"/>
    <lineage>
        <taxon>Eukaryota</taxon>
        <taxon>Metazoa</taxon>
        <taxon>Spiralia</taxon>
        <taxon>Lophotrochozoa</taxon>
        <taxon>Mollusca</taxon>
        <taxon>Cephalopoda</taxon>
        <taxon>Coleoidea</taxon>
        <taxon>Octopodiformes</taxon>
        <taxon>Octopoda</taxon>
        <taxon>Incirrata</taxon>
        <taxon>Octopodidae</taxon>
        <taxon>Octopus</taxon>
    </lineage>
</organism>
<evidence type="ECO:0000313" key="3">
    <source>
        <dbReference type="Proteomes" id="UP001162480"/>
    </source>
</evidence>
<evidence type="ECO:0000256" key="1">
    <source>
        <dbReference type="SAM" id="MobiDB-lite"/>
    </source>
</evidence>
<dbReference type="EMBL" id="OX597824">
    <property type="protein sequence ID" value="CAI9730517.1"/>
    <property type="molecule type" value="Genomic_DNA"/>
</dbReference>
<dbReference type="AlphaFoldDB" id="A0AA36BBX4"/>
<feature type="region of interest" description="Disordered" evidence="1">
    <location>
        <begin position="44"/>
        <end position="101"/>
    </location>
</feature>
<gene>
    <name evidence="2" type="ORF">OCTVUL_1B006078</name>
</gene>
<evidence type="ECO:0000313" key="2">
    <source>
        <dbReference type="EMBL" id="CAI9730517.1"/>
    </source>
</evidence>
<protein>
    <submittedName>
        <fullName evidence="2">Uncharacterized protein</fullName>
    </submittedName>
</protein>
<keyword evidence="3" id="KW-1185">Reference proteome</keyword>
<proteinExistence type="predicted"/>
<sequence>MLMRRWKPFITNRRDICLKHEYGIRESVQMSWIDNDDNINNINGESKRDSIRKGKYNLPPSAATAVLEEEGEEEEEEEEVKKEEEEEGEEEGGGRGRRRRS</sequence>
<reference evidence="2" key="1">
    <citation type="submission" date="2023-08" db="EMBL/GenBank/DDBJ databases">
        <authorList>
            <person name="Alioto T."/>
            <person name="Alioto T."/>
            <person name="Gomez Garrido J."/>
        </authorList>
    </citation>
    <scope>NUCLEOTIDE SEQUENCE</scope>
</reference>
<name>A0AA36BBX4_OCTVU</name>